<dbReference type="EMBL" id="MU004238">
    <property type="protein sequence ID" value="KAF2666503.1"/>
    <property type="molecule type" value="Genomic_DNA"/>
</dbReference>
<evidence type="ECO:0000259" key="1">
    <source>
        <dbReference type="Pfam" id="PF06985"/>
    </source>
</evidence>
<protein>
    <recommendedName>
        <fullName evidence="1">Heterokaryon incompatibility domain-containing protein</fullName>
    </recommendedName>
</protein>
<proteinExistence type="predicted"/>
<evidence type="ECO:0000313" key="3">
    <source>
        <dbReference type="Proteomes" id="UP000799302"/>
    </source>
</evidence>
<sequence>MERFSARKVKTWLQQCLDTHESCKKAARLCTISSSDNMLMVNDLGHDDKMPRRLLTFSSQDTATIRLIDINVTSQPIPYIALSHSWGKNESCIATKENPEELKTTGIRFEDLPRTYRDAVVVTKDLGYCHLWIDSLSIVQDDAEDWKTEALRMAVVQRGSLETRAWVMQERMISPRSIVFTENTVSWECRQSDASACANEDLKDRVLALNQPQDPIEEERQGATTISQEMVSPDHPKELFAFFRDFRLPGFHVAEDQHRSVSMNTDIFGGISEYEPCLVAWWIFLSLYTPRQLTYGKDKLLAMNGIAAAAQRYTLMKNNFGLWYHFIEHELLWCIDPDGPEAIRSSSLRSPSWSWAGLDQKKVLNRYYTRLPLKPQLMIKPQSIMPVGTSFDKALPIPA</sequence>
<dbReference type="PANTHER" id="PTHR33112">
    <property type="entry name" value="DOMAIN PROTEIN, PUTATIVE-RELATED"/>
    <property type="match status" value="1"/>
</dbReference>
<gene>
    <name evidence="2" type="ORF">BT63DRAFT_472858</name>
</gene>
<dbReference type="Proteomes" id="UP000799302">
    <property type="component" value="Unassembled WGS sequence"/>
</dbReference>
<evidence type="ECO:0000313" key="2">
    <source>
        <dbReference type="EMBL" id="KAF2666503.1"/>
    </source>
</evidence>
<organism evidence="2 3">
    <name type="scientific">Microthyrium microscopicum</name>
    <dbReference type="NCBI Taxonomy" id="703497"/>
    <lineage>
        <taxon>Eukaryota</taxon>
        <taxon>Fungi</taxon>
        <taxon>Dikarya</taxon>
        <taxon>Ascomycota</taxon>
        <taxon>Pezizomycotina</taxon>
        <taxon>Dothideomycetes</taxon>
        <taxon>Dothideomycetes incertae sedis</taxon>
        <taxon>Microthyriales</taxon>
        <taxon>Microthyriaceae</taxon>
        <taxon>Microthyrium</taxon>
    </lineage>
</organism>
<keyword evidence="3" id="KW-1185">Reference proteome</keyword>
<dbReference type="InterPro" id="IPR010730">
    <property type="entry name" value="HET"/>
</dbReference>
<dbReference type="Pfam" id="PF06985">
    <property type="entry name" value="HET"/>
    <property type="match status" value="1"/>
</dbReference>
<feature type="domain" description="Heterokaryon incompatibility" evidence="1">
    <location>
        <begin position="79"/>
        <end position="194"/>
    </location>
</feature>
<dbReference type="OrthoDB" id="5347061at2759"/>
<reference evidence="2" key="1">
    <citation type="journal article" date="2020" name="Stud. Mycol.">
        <title>101 Dothideomycetes genomes: a test case for predicting lifestyles and emergence of pathogens.</title>
        <authorList>
            <person name="Haridas S."/>
            <person name="Albert R."/>
            <person name="Binder M."/>
            <person name="Bloem J."/>
            <person name="Labutti K."/>
            <person name="Salamov A."/>
            <person name="Andreopoulos B."/>
            <person name="Baker S."/>
            <person name="Barry K."/>
            <person name="Bills G."/>
            <person name="Bluhm B."/>
            <person name="Cannon C."/>
            <person name="Castanera R."/>
            <person name="Culley D."/>
            <person name="Daum C."/>
            <person name="Ezra D."/>
            <person name="Gonzalez J."/>
            <person name="Henrissat B."/>
            <person name="Kuo A."/>
            <person name="Liang C."/>
            <person name="Lipzen A."/>
            <person name="Lutzoni F."/>
            <person name="Magnuson J."/>
            <person name="Mondo S."/>
            <person name="Nolan M."/>
            <person name="Ohm R."/>
            <person name="Pangilinan J."/>
            <person name="Park H.-J."/>
            <person name="Ramirez L."/>
            <person name="Alfaro M."/>
            <person name="Sun H."/>
            <person name="Tritt A."/>
            <person name="Yoshinaga Y."/>
            <person name="Zwiers L.-H."/>
            <person name="Turgeon B."/>
            <person name="Goodwin S."/>
            <person name="Spatafora J."/>
            <person name="Crous P."/>
            <person name="Grigoriev I."/>
        </authorList>
    </citation>
    <scope>NUCLEOTIDE SEQUENCE</scope>
    <source>
        <strain evidence="2">CBS 115976</strain>
    </source>
</reference>
<dbReference type="AlphaFoldDB" id="A0A6A6U5E3"/>
<name>A0A6A6U5E3_9PEZI</name>
<accession>A0A6A6U5E3</accession>
<dbReference type="PANTHER" id="PTHR33112:SF10">
    <property type="entry name" value="TOL"/>
    <property type="match status" value="1"/>
</dbReference>